<accession>A0A816JBE7</accession>
<dbReference type="AlphaFoldDB" id="A0A816JBE7"/>
<dbReference type="EMBL" id="HG994373">
    <property type="protein sequence ID" value="CAF1787273.1"/>
    <property type="molecule type" value="Genomic_DNA"/>
</dbReference>
<dbReference type="Proteomes" id="UP001295469">
    <property type="component" value="Chromosome C09"/>
</dbReference>
<organism evidence="2">
    <name type="scientific">Brassica napus</name>
    <name type="common">Rape</name>
    <dbReference type="NCBI Taxonomy" id="3708"/>
    <lineage>
        <taxon>Eukaryota</taxon>
        <taxon>Viridiplantae</taxon>
        <taxon>Streptophyta</taxon>
        <taxon>Embryophyta</taxon>
        <taxon>Tracheophyta</taxon>
        <taxon>Spermatophyta</taxon>
        <taxon>Magnoliopsida</taxon>
        <taxon>eudicotyledons</taxon>
        <taxon>Gunneridae</taxon>
        <taxon>Pentapetalae</taxon>
        <taxon>rosids</taxon>
        <taxon>malvids</taxon>
        <taxon>Brassicales</taxon>
        <taxon>Brassicaceae</taxon>
        <taxon>Brassiceae</taxon>
        <taxon>Brassica</taxon>
    </lineage>
</organism>
<feature type="compositionally biased region" description="Basic and acidic residues" evidence="1">
    <location>
        <begin position="36"/>
        <end position="49"/>
    </location>
</feature>
<name>A0A816JBE7_BRANA</name>
<sequence length="188" mass="21294">MVVVKSTSIVLSTMYCIKSNEEIYETSGERLRIRVRSGDESNKEEKGKELSLGGDSIVKDSTDGSTTVLRWILHCRPDLPINLLQKLFRLRQEADGTDCLKVAAKESLNVGDRIYLLLSVGNDARPPAKKAIYGSDRVKLRPCLYQTNCGFHNGRMLNCILRDSNIKFDKEVVISTCKWCRRKIHSRS</sequence>
<evidence type="ECO:0000256" key="1">
    <source>
        <dbReference type="SAM" id="MobiDB-lite"/>
    </source>
</evidence>
<protein>
    <submittedName>
        <fullName evidence="2">(rape) hypothetical protein</fullName>
    </submittedName>
</protein>
<reference evidence="2" key="1">
    <citation type="submission" date="2021-01" db="EMBL/GenBank/DDBJ databases">
        <authorList>
            <consortium name="Genoscope - CEA"/>
            <person name="William W."/>
        </authorList>
    </citation>
    <scope>NUCLEOTIDE SEQUENCE</scope>
</reference>
<feature type="region of interest" description="Disordered" evidence="1">
    <location>
        <begin position="36"/>
        <end position="57"/>
    </location>
</feature>
<evidence type="ECO:0000313" key="2">
    <source>
        <dbReference type="EMBL" id="CAF1787273.1"/>
    </source>
</evidence>
<proteinExistence type="predicted"/>
<gene>
    <name evidence="2" type="ORF">DARMORV10_C09P65800.1</name>
</gene>